<dbReference type="SFLD" id="SFLDF00273">
    <property type="entry name" value="(dimethylallyl)adenosine_tRNA"/>
    <property type="match status" value="1"/>
</dbReference>
<feature type="domain" description="MTTase N-terminal" evidence="10">
    <location>
        <begin position="94"/>
        <end position="169"/>
    </location>
</feature>
<dbReference type="InterPro" id="IPR038135">
    <property type="entry name" value="Methylthiotransferase_N_sf"/>
</dbReference>
<evidence type="ECO:0000313" key="12">
    <source>
        <dbReference type="Proteomes" id="UP000036681"/>
    </source>
</evidence>
<comment type="similarity">
    <text evidence="2">Belongs to the methylthiotransferase family. MiaB subfamily.</text>
</comment>
<dbReference type="FunFam" id="3.40.50.12160:FF:000003">
    <property type="entry name" value="CDK5 regulatory subunit-associated protein 1"/>
    <property type="match status" value="2"/>
</dbReference>
<name>A0A9J2P9J3_ASCLU</name>
<dbReference type="InterPro" id="IPR058240">
    <property type="entry name" value="rSAM_sf"/>
</dbReference>
<comment type="function">
    <text evidence="8">Potential regulator of CDK5 activity.</text>
</comment>
<dbReference type="InterPro" id="IPR006638">
    <property type="entry name" value="Elp3/MiaA/NifB-like_rSAM"/>
</dbReference>
<dbReference type="InterPro" id="IPR005839">
    <property type="entry name" value="Methylthiotransferase"/>
</dbReference>
<sequence length="648" mass="72810">MSLRVRCILKCVNLTKGNCDLRITPGHHIRHFSSSSIILSNGEGSSRVRSKLLPGGPDLKYFITAAKNGQSKIIPSVTESDTYLSKEDYSGENRKVKFITYGCQMNVNDMETVRSILFANKYLEVDDERKADVVLLMTCSIREGAEEKVWRVLKKLRRSANKQQTVGVLVKFITYGCQMNVNDMETVRSILFANKYLEVDDERKADVVLLMTCSIREGAEEKVWRVLKKLRRSANKQQTVGVLGCMAERVRHKLLQEANAVDVVAGPDSYRDLPRLLAVTRTGRSAINVQLSLEETYADVTPVRLDPMAKSAFVSIMRGCDNMCTYCIVPFTRGRERSRPLRSIVDEGYKQVVLLGQNVNSYRDTSEATYVSCGIDDSGLAPGFKTVYKPKKGGLNFATLLERVSDVDPEMRIRFTSPHPKDFSFQVIELIKERTNICKQIHLPAQSGSNTVLEAMGRGYTRESYLALVDQIRQLIPEVSLTSDFIAGFCGETERDHQQTLDLIRRVRYSFCYVFPYSMREKTRASYHLKDDVPIEVKRRRHEELAQVFRGEALKTNAALVGSKQLVLIESRSKRSATAVAGRADGGAKVILENCEVDGCGEVRELRPGDYVAVESDFHPAYAIAVCKLGVEGENDRLCRLDLNKNGG</sequence>
<evidence type="ECO:0000259" key="10">
    <source>
        <dbReference type="PROSITE" id="PS51449"/>
    </source>
</evidence>
<dbReference type="InterPro" id="IPR023404">
    <property type="entry name" value="rSAM_horseshoe"/>
</dbReference>
<dbReference type="SFLD" id="SFLDS00029">
    <property type="entry name" value="Radical_SAM"/>
    <property type="match status" value="1"/>
</dbReference>
<dbReference type="PANTHER" id="PTHR43020:SF2">
    <property type="entry name" value="MITOCHONDRIAL TRNA METHYLTHIOTRANSFERASE CDK5RAP1"/>
    <property type="match status" value="1"/>
</dbReference>
<dbReference type="SMART" id="SM00729">
    <property type="entry name" value="Elp3"/>
    <property type="match status" value="1"/>
</dbReference>
<evidence type="ECO:0000256" key="1">
    <source>
        <dbReference type="ARBA" id="ARBA00001966"/>
    </source>
</evidence>
<dbReference type="PROSITE" id="PS51449">
    <property type="entry name" value="MTTASE_N"/>
    <property type="match status" value="2"/>
</dbReference>
<organism evidence="12 13">
    <name type="scientific">Ascaris lumbricoides</name>
    <name type="common">Giant roundworm</name>
    <dbReference type="NCBI Taxonomy" id="6252"/>
    <lineage>
        <taxon>Eukaryota</taxon>
        <taxon>Metazoa</taxon>
        <taxon>Ecdysozoa</taxon>
        <taxon>Nematoda</taxon>
        <taxon>Chromadorea</taxon>
        <taxon>Rhabditida</taxon>
        <taxon>Spirurina</taxon>
        <taxon>Ascaridomorpha</taxon>
        <taxon>Ascaridoidea</taxon>
        <taxon>Ascarididae</taxon>
        <taxon>Ascaris</taxon>
    </lineage>
</organism>
<keyword evidence="4" id="KW-0949">S-adenosyl-L-methionine</keyword>
<dbReference type="SFLD" id="SFLDF00413">
    <property type="entry name" value="CDK5RAP1"/>
    <property type="match status" value="1"/>
</dbReference>
<dbReference type="GO" id="GO:0080090">
    <property type="term" value="P:regulation of primary metabolic process"/>
    <property type="evidence" value="ECO:0007669"/>
    <property type="project" value="UniProtKB-ARBA"/>
</dbReference>
<dbReference type="GO" id="GO:0035597">
    <property type="term" value="F:tRNA-2-methylthio-N(6)-dimethylallyladenosine(37) synthase activity"/>
    <property type="evidence" value="ECO:0007669"/>
    <property type="project" value="TreeGrafter"/>
</dbReference>
<evidence type="ECO:0000313" key="13">
    <source>
        <dbReference type="WBParaSite" id="ALUE_0000653701-mRNA-1"/>
    </source>
</evidence>
<dbReference type="Proteomes" id="UP000036681">
    <property type="component" value="Unplaced"/>
</dbReference>
<dbReference type="SUPFAM" id="SSF102114">
    <property type="entry name" value="Radical SAM enzymes"/>
    <property type="match status" value="1"/>
</dbReference>
<dbReference type="GO" id="GO:0046872">
    <property type="term" value="F:metal ion binding"/>
    <property type="evidence" value="ECO:0007669"/>
    <property type="project" value="UniProtKB-KW"/>
</dbReference>
<dbReference type="GO" id="GO:0060255">
    <property type="term" value="P:regulation of macromolecule metabolic process"/>
    <property type="evidence" value="ECO:0007669"/>
    <property type="project" value="UniProtKB-ARBA"/>
</dbReference>
<dbReference type="InterPro" id="IPR013848">
    <property type="entry name" value="Methylthiotransferase_N"/>
</dbReference>
<dbReference type="InterPro" id="IPR020612">
    <property type="entry name" value="Methylthiotransferase_CS"/>
</dbReference>
<evidence type="ECO:0000259" key="11">
    <source>
        <dbReference type="PROSITE" id="PS51918"/>
    </source>
</evidence>
<evidence type="ECO:0000256" key="3">
    <source>
        <dbReference type="ARBA" id="ARBA00022485"/>
    </source>
</evidence>
<dbReference type="Gene3D" id="3.80.30.20">
    <property type="entry name" value="tm_1862 like domain"/>
    <property type="match status" value="1"/>
</dbReference>
<proteinExistence type="inferred from homology"/>
<accession>A0A9J2P9J3</accession>
<dbReference type="GO" id="GO:0005739">
    <property type="term" value="C:mitochondrion"/>
    <property type="evidence" value="ECO:0007669"/>
    <property type="project" value="TreeGrafter"/>
</dbReference>
<dbReference type="GO" id="GO:0051539">
    <property type="term" value="F:4 iron, 4 sulfur cluster binding"/>
    <property type="evidence" value="ECO:0007669"/>
    <property type="project" value="UniProtKB-KW"/>
</dbReference>
<dbReference type="PANTHER" id="PTHR43020">
    <property type="entry name" value="CDK5 REGULATORY SUBUNIT-ASSOCIATED PROTEIN 1"/>
    <property type="match status" value="1"/>
</dbReference>
<evidence type="ECO:0000256" key="4">
    <source>
        <dbReference type="ARBA" id="ARBA00022691"/>
    </source>
</evidence>
<keyword evidence="3" id="KW-0004">4Fe-4S</keyword>
<dbReference type="SFLD" id="SFLDG01082">
    <property type="entry name" value="B12-binding_domain_containing"/>
    <property type="match status" value="1"/>
</dbReference>
<keyword evidence="12" id="KW-1185">Reference proteome</keyword>
<dbReference type="PROSITE" id="PS01278">
    <property type="entry name" value="MTTASE_RADICAL"/>
    <property type="match status" value="1"/>
</dbReference>
<dbReference type="AlphaFoldDB" id="A0A9J2P9J3"/>
<dbReference type="PROSITE" id="PS51918">
    <property type="entry name" value="RADICAL_SAM"/>
    <property type="match status" value="1"/>
</dbReference>
<feature type="domain" description="Radical SAM core" evidence="11">
    <location>
        <begin position="306"/>
        <end position="555"/>
    </location>
</feature>
<feature type="domain" description="MTTase N-terminal" evidence="10">
    <location>
        <begin position="168"/>
        <end position="282"/>
    </location>
</feature>
<dbReference type="Pfam" id="PF00919">
    <property type="entry name" value="UPF0004"/>
    <property type="match status" value="2"/>
</dbReference>
<evidence type="ECO:0000256" key="7">
    <source>
        <dbReference type="ARBA" id="ARBA00023014"/>
    </source>
</evidence>
<dbReference type="SFLD" id="SFLDG01061">
    <property type="entry name" value="methylthiotransferase"/>
    <property type="match status" value="1"/>
</dbReference>
<dbReference type="InterPro" id="IPR006463">
    <property type="entry name" value="MiaB_methiolase"/>
</dbReference>
<keyword evidence="5" id="KW-0479">Metal-binding</keyword>
<evidence type="ECO:0000256" key="5">
    <source>
        <dbReference type="ARBA" id="ARBA00022723"/>
    </source>
</evidence>
<dbReference type="WBParaSite" id="ALUE_0000653701-mRNA-1">
    <property type="protein sequence ID" value="ALUE_0000653701-mRNA-1"/>
    <property type="gene ID" value="ALUE_0000653701"/>
</dbReference>
<evidence type="ECO:0000256" key="2">
    <source>
        <dbReference type="ARBA" id="ARBA00009815"/>
    </source>
</evidence>
<keyword evidence="7" id="KW-0411">Iron-sulfur</keyword>
<evidence type="ECO:0000256" key="9">
    <source>
        <dbReference type="ARBA" id="ARBA00074452"/>
    </source>
</evidence>
<keyword evidence="6" id="KW-0408">Iron</keyword>
<dbReference type="Gene3D" id="3.40.50.12160">
    <property type="entry name" value="Methylthiotransferase, N-terminal domain"/>
    <property type="match status" value="2"/>
</dbReference>
<dbReference type="Pfam" id="PF04055">
    <property type="entry name" value="Radical_SAM"/>
    <property type="match status" value="1"/>
</dbReference>
<dbReference type="FunFam" id="3.80.30.20:FF:000003">
    <property type="entry name" value="CDK5 regulatory subunit-associated protein 1"/>
    <property type="match status" value="1"/>
</dbReference>
<dbReference type="InterPro" id="IPR007197">
    <property type="entry name" value="rSAM"/>
</dbReference>
<evidence type="ECO:0000256" key="8">
    <source>
        <dbReference type="ARBA" id="ARBA00053923"/>
    </source>
</evidence>
<dbReference type="GO" id="GO:0005829">
    <property type="term" value="C:cytosol"/>
    <property type="evidence" value="ECO:0007669"/>
    <property type="project" value="TreeGrafter"/>
</dbReference>
<comment type="cofactor">
    <cofactor evidence="1">
        <name>[4Fe-4S] cluster</name>
        <dbReference type="ChEBI" id="CHEBI:49883"/>
    </cofactor>
</comment>
<dbReference type="NCBIfam" id="TIGR00089">
    <property type="entry name" value="MiaB/RimO family radical SAM methylthiotransferase"/>
    <property type="match status" value="1"/>
</dbReference>
<protein>
    <recommendedName>
        <fullName evidence="9">CDK5RAP1-like protein</fullName>
    </recommendedName>
</protein>
<reference evidence="13" key="1">
    <citation type="submission" date="2023-03" db="UniProtKB">
        <authorList>
            <consortium name="WormBaseParasite"/>
        </authorList>
    </citation>
    <scope>IDENTIFICATION</scope>
</reference>
<evidence type="ECO:0000256" key="6">
    <source>
        <dbReference type="ARBA" id="ARBA00023004"/>
    </source>
</evidence>